<gene>
    <name evidence="2" type="ORF">ATE80_29960</name>
</gene>
<evidence type="ECO:0000313" key="2">
    <source>
        <dbReference type="EMBL" id="KUH35314.1"/>
    </source>
</evidence>
<dbReference type="EMBL" id="LNSV01000157">
    <property type="protein sequence ID" value="KUH35314.1"/>
    <property type="molecule type" value="Genomic_DNA"/>
</dbReference>
<keyword evidence="3" id="KW-1185">Reference proteome</keyword>
<keyword evidence="1" id="KW-0175">Coiled coil</keyword>
<accession>A0A100Y087</accession>
<reference evidence="2 3" key="1">
    <citation type="submission" date="2015-11" db="EMBL/GenBank/DDBJ databases">
        <title>Genome-wide analysis reveals the secondary metabolome in Streptomyces kanasensis ZX01.</title>
        <authorList>
            <person name="Zhang G."/>
            <person name="Han L."/>
            <person name="Feng J."/>
            <person name="Zhang X."/>
        </authorList>
    </citation>
    <scope>NUCLEOTIDE SEQUENCE [LARGE SCALE GENOMIC DNA]</scope>
    <source>
        <strain evidence="2 3">ZX01</strain>
    </source>
</reference>
<sequence>MSQLTRSTDRGIRISKVRLVHQSGEFDEYNFESGMLNILYGVRNSSKSTTLRVIDYCLGDRDNPVGALGAAVADEYVEVSTELRIDGRSYTLSRSLTHGRMNKVAINNEDVLVSDFSDWILGELGWPNLHIPLGLNPATATQLTPLSFRNTLRHIHRNEESWISFANKEQEFTRRAVVSQLLGFARTRTADAKKEFDLAQAKRRLDEAQAVDREVQESTVQAVAAVSESLQLPLARSSAHVAAARQEVLTELETVRRRRRQLTTEIQSITEGRSAPTGNPAGYDPTLTSAYSDVTRQLKQATEEVAALAEVLEEHRRSARTVTAEIGRMERLISSIGVFDTLPVRQCPACEQAVDPHRHHAEDSCYVCFQTVDDDKRKRRAEIEIRSLRSELEDLDEVTARTGDDLESARALQGELQSRQTELAQRLNEERAAQLAPFVATLEELSAQIARLEHKLTAFPAIQAILARRDQARHALVFAQHAVDELGNQLPASQTTGRSAVDRCSVFADRMNSFLSEFQGDVWVRSDVSIRHSDLTFYVGTRPWDQALGAEAKVLFFLAYSYATLFLERDLDRECAFAGLLLLDNPYQQGIDQNVVRRVLMKLAEAAEETGTQVISTQAVTPPKDPRRIREITMPTVYAAP</sequence>
<dbReference type="Proteomes" id="UP000054011">
    <property type="component" value="Unassembled WGS sequence"/>
</dbReference>
<dbReference type="RefSeq" id="WP_058945401.1">
    <property type="nucleotide sequence ID" value="NZ_LNSV01000157.1"/>
</dbReference>
<dbReference type="STRING" id="936756.ATE80_29960"/>
<evidence type="ECO:0000256" key="1">
    <source>
        <dbReference type="SAM" id="Coils"/>
    </source>
</evidence>
<evidence type="ECO:0000313" key="3">
    <source>
        <dbReference type="Proteomes" id="UP000054011"/>
    </source>
</evidence>
<dbReference type="OrthoDB" id="975794at2"/>
<feature type="coiled-coil region" evidence="1">
    <location>
        <begin position="291"/>
        <end position="318"/>
    </location>
</feature>
<proteinExistence type="predicted"/>
<protein>
    <recommendedName>
        <fullName evidence="4">Rad50/SbcC-type AAA domain-containing protein</fullName>
    </recommendedName>
</protein>
<dbReference type="Gene3D" id="3.40.50.300">
    <property type="entry name" value="P-loop containing nucleotide triphosphate hydrolases"/>
    <property type="match status" value="1"/>
</dbReference>
<dbReference type="SUPFAM" id="SSF52540">
    <property type="entry name" value="P-loop containing nucleoside triphosphate hydrolases"/>
    <property type="match status" value="1"/>
</dbReference>
<dbReference type="AlphaFoldDB" id="A0A100Y087"/>
<evidence type="ECO:0008006" key="4">
    <source>
        <dbReference type="Google" id="ProtNLM"/>
    </source>
</evidence>
<dbReference type="InterPro" id="IPR027417">
    <property type="entry name" value="P-loop_NTPase"/>
</dbReference>
<organism evidence="2 3">
    <name type="scientific">Streptomyces kanasensis</name>
    <dbReference type="NCBI Taxonomy" id="936756"/>
    <lineage>
        <taxon>Bacteria</taxon>
        <taxon>Bacillati</taxon>
        <taxon>Actinomycetota</taxon>
        <taxon>Actinomycetes</taxon>
        <taxon>Kitasatosporales</taxon>
        <taxon>Streptomycetaceae</taxon>
        <taxon>Streptomyces</taxon>
    </lineage>
</organism>
<comment type="caution">
    <text evidence="2">The sequence shown here is derived from an EMBL/GenBank/DDBJ whole genome shotgun (WGS) entry which is preliminary data.</text>
</comment>
<name>A0A100Y087_9ACTN</name>